<dbReference type="Pfam" id="PF00126">
    <property type="entry name" value="HTH_1"/>
    <property type="match status" value="1"/>
</dbReference>
<dbReference type="PANTHER" id="PTHR30126">
    <property type="entry name" value="HTH-TYPE TRANSCRIPTIONAL REGULATOR"/>
    <property type="match status" value="1"/>
</dbReference>
<name>A0A1M7Z180_9VIBR</name>
<sequence length="298" mass="33947">MLMTTLEQWQILKSVIELGSIASAAERHHKSQPAISYQLSQLQERLGIKLLQLKGRKLVLTTHGALLLDEVSVLLESWQRMEHKASALKSGPRSFITLVIDSLFPRHKLFSALKQFHQVYPFTQVHLREVVRDEGIAQAEQAFGDLYMIGLTNEQEATTPKQFVMDIRIMLVAHKNHPIFAQEEQLRLLQLNRYPMVQIVDKDNQQKQLHEKKYQESWFVTTIDSAVEAVMSGLSCGWLPEDSIRQLLASGELRPIQQNAPSERLSSLYLIKDPSCRYDTCVQALSDALLASVTQHGH</sequence>
<dbReference type="InterPro" id="IPR036390">
    <property type="entry name" value="WH_DNA-bd_sf"/>
</dbReference>
<evidence type="ECO:0000313" key="7">
    <source>
        <dbReference type="Proteomes" id="UP000184600"/>
    </source>
</evidence>
<dbReference type="InterPro" id="IPR036388">
    <property type="entry name" value="WH-like_DNA-bd_sf"/>
</dbReference>
<dbReference type="Gene3D" id="1.10.10.10">
    <property type="entry name" value="Winged helix-like DNA-binding domain superfamily/Winged helix DNA-binding domain"/>
    <property type="match status" value="1"/>
</dbReference>
<dbReference type="Gene3D" id="3.40.190.290">
    <property type="match status" value="1"/>
</dbReference>
<keyword evidence="7" id="KW-1185">Reference proteome</keyword>
<dbReference type="Pfam" id="PF03466">
    <property type="entry name" value="LysR_substrate"/>
    <property type="match status" value="1"/>
</dbReference>
<dbReference type="PROSITE" id="PS50931">
    <property type="entry name" value="HTH_LYSR"/>
    <property type="match status" value="1"/>
</dbReference>
<evidence type="ECO:0000313" key="6">
    <source>
        <dbReference type="EMBL" id="SHO58604.1"/>
    </source>
</evidence>
<proteinExistence type="inferred from homology"/>
<keyword evidence="2" id="KW-0805">Transcription regulation</keyword>
<dbReference type="OrthoDB" id="6988449at2"/>
<reference evidence="7" key="1">
    <citation type="submission" date="2016-12" db="EMBL/GenBank/DDBJ databases">
        <authorList>
            <person name="Rodrigo-Torres L."/>
            <person name="Arahal R.D."/>
            <person name="Lucena T."/>
        </authorList>
    </citation>
    <scope>NUCLEOTIDE SEQUENCE [LARGE SCALE GENOMIC DNA]</scope>
</reference>
<gene>
    <name evidence="6" type="primary">allS_3</name>
    <name evidence="6" type="ORF">VQ7734_04376</name>
</gene>
<evidence type="ECO:0000256" key="1">
    <source>
        <dbReference type="ARBA" id="ARBA00009437"/>
    </source>
</evidence>
<dbReference type="InterPro" id="IPR000847">
    <property type="entry name" value="LysR_HTH_N"/>
</dbReference>
<dbReference type="GO" id="GO:0000976">
    <property type="term" value="F:transcription cis-regulatory region binding"/>
    <property type="evidence" value="ECO:0007669"/>
    <property type="project" value="TreeGrafter"/>
</dbReference>
<organism evidence="6 7">
    <name type="scientific">Vibrio quintilis</name>
    <dbReference type="NCBI Taxonomy" id="1117707"/>
    <lineage>
        <taxon>Bacteria</taxon>
        <taxon>Pseudomonadati</taxon>
        <taxon>Pseudomonadota</taxon>
        <taxon>Gammaproteobacteria</taxon>
        <taxon>Vibrionales</taxon>
        <taxon>Vibrionaceae</taxon>
        <taxon>Vibrio</taxon>
    </lineage>
</organism>
<dbReference type="STRING" id="1117707.VQ7734_04376"/>
<keyword evidence="4" id="KW-0804">Transcription</keyword>
<comment type="similarity">
    <text evidence="1">Belongs to the LysR transcriptional regulatory family.</text>
</comment>
<dbReference type="InterPro" id="IPR005119">
    <property type="entry name" value="LysR_subst-bd"/>
</dbReference>
<evidence type="ECO:0000256" key="2">
    <source>
        <dbReference type="ARBA" id="ARBA00023015"/>
    </source>
</evidence>
<feature type="domain" description="HTH lysR-type" evidence="5">
    <location>
        <begin position="4"/>
        <end position="61"/>
    </location>
</feature>
<accession>A0A1M7Z180</accession>
<dbReference type="SUPFAM" id="SSF53850">
    <property type="entry name" value="Periplasmic binding protein-like II"/>
    <property type="match status" value="1"/>
</dbReference>
<dbReference type="RefSeq" id="WP_073586050.1">
    <property type="nucleotide sequence ID" value="NZ_AP024897.1"/>
</dbReference>
<evidence type="ECO:0000256" key="3">
    <source>
        <dbReference type="ARBA" id="ARBA00023125"/>
    </source>
</evidence>
<dbReference type="GO" id="GO:0003700">
    <property type="term" value="F:DNA-binding transcription factor activity"/>
    <property type="evidence" value="ECO:0007669"/>
    <property type="project" value="InterPro"/>
</dbReference>
<dbReference type="AlphaFoldDB" id="A0A1M7Z180"/>
<dbReference type="EMBL" id="FRFG01000071">
    <property type="protein sequence ID" value="SHO58604.1"/>
    <property type="molecule type" value="Genomic_DNA"/>
</dbReference>
<keyword evidence="3" id="KW-0238">DNA-binding</keyword>
<dbReference type="Proteomes" id="UP000184600">
    <property type="component" value="Unassembled WGS sequence"/>
</dbReference>
<dbReference type="SUPFAM" id="SSF46785">
    <property type="entry name" value="Winged helix' DNA-binding domain"/>
    <property type="match status" value="1"/>
</dbReference>
<evidence type="ECO:0000256" key="4">
    <source>
        <dbReference type="ARBA" id="ARBA00023163"/>
    </source>
</evidence>
<evidence type="ECO:0000259" key="5">
    <source>
        <dbReference type="PROSITE" id="PS50931"/>
    </source>
</evidence>
<protein>
    <submittedName>
        <fullName evidence="6">HTH-type transcriptional activator AllS</fullName>
    </submittedName>
</protein>
<dbReference type="PANTHER" id="PTHR30126:SF91">
    <property type="entry name" value="LYSR FAMILY TRANSCRIPTIONAL REGULATOR"/>
    <property type="match status" value="1"/>
</dbReference>